<evidence type="ECO:0000313" key="2">
    <source>
        <dbReference type="EMBL" id="SFF48039.1"/>
    </source>
</evidence>
<feature type="region of interest" description="Disordered" evidence="1">
    <location>
        <begin position="23"/>
        <end position="48"/>
    </location>
</feature>
<dbReference type="AlphaFoldDB" id="A0A1I2J0Q0"/>
<evidence type="ECO:0000256" key="1">
    <source>
        <dbReference type="SAM" id="MobiDB-lite"/>
    </source>
</evidence>
<gene>
    <name evidence="2" type="ORF">SAMN02745121_09124</name>
</gene>
<proteinExistence type="predicted"/>
<sequence>MHGVRGPRVLTAGLAAALACGEPAPAAFPEPEPPDPPPSPAPPRPAVHLEPVDARDADLLERWPSLAHYPRVPPALASGLRARDPAAIFRGLELAFEPDRWAEVDAWERLGHIRLAEPAGFCRTDAGRPVRLSSGTYDLGCLGGFLEGVRLLWLPRLELADLVPCEPPGGFESCRDGAQAGRAALLQIAARLPEGVLPRGLEVLDLRLAELGPEALIAALVPDVLHLCSVSHRARARGGERMYHHMMIVDPARDRLGRVHVFDTTGAAGVAWRAMRPERLHSYARRLLALHDTFRYDPDSAQLSCLPVRPPEAEVTGP</sequence>
<dbReference type="EMBL" id="FOMX01000109">
    <property type="protein sequence ID" value="SFF48039.1"/>
    <property type="molecule type" value="Genomic_DNA"/>
</dbReference>
<accession>A0A1I2J0Q0</accession>
<evidence type="ECO:0000313" key="3">
    <source>
        <dbReference type="Proteomes" id="UP000199400"/>
    </source>
</evidence>
<protein>
    <submittedName>
        <fullName evidence="2">Uncharacterized protein</fullName>
    </submittedName>
</protein>
<organism evidence="2 3">
    <name type="scientific">Nannocystis exedens</name>
    <dbReference type="NCBI Taxonomy" id="54"/>
    <lineage>
        <taxon>Bacteria</taxon>
        <taxon>Pseudomonadati</taxon>
        <taxon>Myxococcota</taxon>
        <taxon>Polyangia</taxon>
        <taxon>Nannocystales</taxon>
        <taxon>Nannocystaceae</taxon>
        <taxon>Nannocystis</taxon>
    </lineage>
</organism>
<name>A0A1I2J0Q0_9BACT</name>
<keyword evidence="3" id="KW-1185">Reference proteome</keyword>
<dbReference type="Proteomes" id="UP000199400">
    <property type="component" value="Unassembled WGS sequence"/>
</dbReference>
<feature type="compositionally biased region" description="Pro residues" evidence="1">
    <location>
        <begin position="26"/>
        <end position="45"/>
    </location>
</feature>
<dbReference type="PROSITE" id="PS51257">
    <property type="entry name" value="PROKAR_LIPOPROTEIN"/>
    <property type="match status" value="1"/>
</dbReference>
<reference evidence="3" key="1">
    <citation type="submission" date="2016-10" db="EMBL/GenBank/DDBJ databases">
        <authorList>
            <person name="Varghese N."/>
            <person name="Submissions S."/>
        </authorList>
    </citation>
    <scope>NUCLEOTIDE SEQUENCE [LARGE SCALE GENOMIC DNA]</scope>
    <source>
        <strain evidence="3">ATCC 25963</strain>
    </source>
</reference>